<evidence type="ECO:0000313" key="2">
    <source>
        <dbReference type="Proteomes" id="UP000762676"/>
    </source>
</evidence>
<dbReference type="EMBL" id="BMAT01001037">
    <property type="protein sequence ID" value="GFR78625.1"/>
    <property type="molecule type" value="Genomic_DNA"/>
</dbReference>
<keyword evidence="2" id="KW-1185">Reference proteome</keyword>
<dbReference type="Proteomes" id="UP000762676">
    <property type="component" value="Unassembled WGS sequence"/>
</dbReference>
<protein>
    <submittedName>
        <fullName evidence="1">Uncharacterized protein</fullName>
    </submittedName>
</protein>
<name>A0AAV4G0Y0_9GAST</name>
<evidence type="ECO:0000313" key="1">
    <source>
        <dbReference type="EMBL" id="GFR78625.1"/>
    </source>
</evidence>
<comment type="caution">
    <text evidence="1">The sequence shown here is derived from an EMBL/GenBank/DDBJ whole genome shotgun (WGS) entry which is preliminary data.</text>
</comment>
<proteinExistence type="predicted"/>
<sequence length="116" mass="13731">MEHFLQTSYGKSFPQICQNYYPLVRCSLSCRAEHFSRRFRDMCIHACFRHKKYMGYVRQRFRGTIVVFVGYRSGPSTKDIIQLRKTKGKLTTSLVFTSYHIRYDSANQEGLDPFEP</sequence>
<gene>
    <name evidence="1" type="ORF">ElyMa_000537500</name>
</gene>
<reference evidence="1 2" key="1">
    <citation type="journal article" date="2021" name="Elife">
        <title>Chloroplast acquisition without the gene transfer in kleptoplastic sea slugs, Plakobranchus ocellatus.</title>
        <authorList>
            <person name="Maeda T."/>
            <person name="Takahashi S."/>
            <person name="Yoshida T."/>
            <person name="Shimamura S."/>
            <person name="Takaki Y."/>
            <person name="Nagai Y."/>
            <person name="Toyoda A."/>
            <person name="Suzuki Y."/>
            <person name="Arimoto A."/>
            <person name="Ishii H."/>
            <person name="Satoh N."/>
            <person name="Nishiyama T."/>
            <person name="Hasebe M."/>
            <person name="Maruyama T."/>
            <person name="Minagawa J."/>
            <person name="Obokata J."/>
            <person name="Shigenobu S."/>
        </authorList>
    </citation>
    <scope>NUCLEOTIDE SEQUENCE [LARGE SCALE GENOMIC DNA]</scope>
</reference>
<dbReference type="AlphaFoldDB" id="A0AAV4G0Y0"/>
<accession>A0AAV4G0Y0</accession>
<organism evidence="1 2">
    <name type="scientific">Elysia marginata</name>
    <dbReference type="NCBI Taxonomy" id="1093978"/>
    <lineage>
        <taxon>Eukaryota</taxon>
        <taxon>Metazoa</taxon>
        <taxon>Spiralia</taxon>
        <taxon>Lophotrochozoa</taxon>
        <taxon>Mollusca</taxon>
        <taxon>Gastropoda</taxon>
        <taxon>Heterobranchia</taxon>
        <taxon>Euthyneura</taxon>
        <taxon>Panpulmonata</taxon>
        <taxon>Sacoglossa</taxon>
        <taxon>Placobranchoidea</taxon>
        <taxon>Plakobranchidae</taxon>
        <taxon>Elysia</taxon>
    </lineage>
</organism>